<organism evidence="1 2">
    <name type="scientific">Symbiochloris irregularis</name>
    <dbReference type="NCBI Taxonomy" id="706552"/>
    <lineage>
        <taxon>Eukaryota</taxon>
        <taxon>Viridiplantae</taxon>
        <taxon>Chlorophyta</taxon>
        <taxon>core chlorophytes</taxon>
        <taxon>Trebouxiophyceae</taxon>
        <taxon>Trebouxiales</taxon>
        <taxon>Trebouxiaceae</taxon>
        <taxon>Symbiochloris</taxon>
    </lineage>
</organism>
<sequence length="135" mass="14878">MHKQLLAEGPWSLTSYLPFAKQPEGTPLDIQVRQLTEVAETIPHQLVHHPSVGLFYIREHVQSSASSLLQVREQNQANQKAAKAATYAADSCITTARQLKSTLPEALSVRQELQQVISHVAISGHCQKRCTVVSA</sequence>
<dbReference type="AlphaFoldDB" id="A0AAW1NWX0"/>
<comment type="caution">
    <text evidence="1">The sequence shown here is derived from an EMBL/GenBank/DDBJ whole genome shotgun (WGS) entry which is preliminary data.</text>
</comment>
<gene>
    <name evidence="1" type="ORF">WJX73_010509</name>
</gene>
<dbReference type="Pfam" id="PF10167">
    <property type="entry name" value="BORCS8"/>
    <property type="match status" value="1"/>
</dbReference>
<proteinExistence type="predicted"/>
<protein>
    <recommendedName>
        <fullName evidence="3">BLOC-1-related complex subunit 8 homolog</fullName>
    </recommendedName>
</protein>
<dbReference type="InterPro" id="IPR019320">
    <property type="entry name" value="BORCS8"/>
</dbReference>
<dbReference type="EMBL" id="JALJOQ010000104">
    <property type="protein sequence ID" value="KAK9797812.1"/>
    <property type="molecule type" value="Genomic_DNA"/>
</dbReference>
<dbReference type="Proteomes" id="UP001465755">
    <property type="component" value="Unassembled WGS sequence"/>
</dbReference>
<evidence type="ECO:0000313" key="1">
    <source>
        <dbReference type="EMBL" id="KAK9797812.1"/>
    </source>
</evidence>
<evidence type="ECO:0000313" key="2">
    <source>
        <dbReference type="Proteomes" id="UP001465755"/>
    </source>
</evidence>
<reference evidence="1 2" key="1">
    <citation type="journal article" date="2024" name="Nat. Commun.">
        <title>Phylogenomics reveals the evolutionary origins of lichenization in chlorophyte algae.</title>
        <authorList>
            <person name="Puginier C."/>
            <person name="Libourel C."/>
            <person name="Otte J."/>
            <person name="Skaloud P."/>
            <person name="Haon M."/>
            <person name="Grisel S."/>
            <person name="Petersen M."/>
            <person name="Berrin J.G."/>
            <person name="Delaux P.M."/>
            <person name="Dal Grande F."/>
            <person name="Keller J."/>
        </authorList>
    </citation>
    <scope>NUCLEOTIDE SEQUENCE [LARGE SCALE GENOMIC DNA]</scope>
    <source>
        <strain evidence="1 2">SAG 2036</strain>
    </source>
</reference>
<accession>A0AAW1NWX0</accession>
<keyword evidence="2" id="KW-1185">Reference proteome</keyword>
<evidence type="ECO:0008006" key="3">
    <source>
        <dbReference type="Google" id="ProtNLM"/>
    </source>
</evidence>
<name>A0AAW1NWX0_9CHLO</name>